<dbReference type="SUPFAM" id="SSF49723">
    <property type="entry name" value="Lipase/lipooxygenase domain (PLAT/LH2 domain)"/>
    <property type="match status" value="1"/>
</dbReference>
<keyword evidence="2" id="KW-1185">Reference proteome</keyword>
<organism evidence="1 2">
    <name type="scientific">Adiantum capillus-veneris</name>
    <name type="common">Maidenhair fern</name>
    <dbReference type="NCBI Taxonomy" id="13818"/>
    <lineage>
        <taxon>Eukaryota</taxon>
        <taxon>Viridiplantae</taxon>
        <taxon>Streptophyta</taxon>
        <taxon>Embryophyta</taxon>
        <taxon>Tracheophyta</taxon>
        <taxon>Polypodiopsida</taxon>
        <taxon>Polypodiidae</taxon>
        <taxon>Polypodiales</taxon>
        <taxon>Pteridineae</taxon>
        <taxon>Pteridaceae</taxon>
        <taxon>Vittarioideae</taxon>
        <taxon>Adiantum</taxon>
    </lineage>
</organism>
<dbReference type="EMBL" id="JABFUD020000002">
    <property type="protein sequence ID" value="KAI5082983.1"/>
    <property type="molecule type" value="Genomic_DNA"/>
</dbReference>
<comment type="caution">
    <text evidence="1">The sequence shown here is derived from an EMBL/GenBank/DDBJ whole genome shotgun (WGS) entry which is preliminary data.</text>
</comment>
<accession>A0A9D4VCC4</accession>
<reference evidence="1" key="1">
    <citation type="submission" date="2021-01" db="EMBL/GenBank/DDBJ databases">
        <title>Adiantum capillus-veneris genome.</title>
        <authorList>
            <person name="Fang Y."/>
            <person name="Liao Q."/>
        </authorList>
    </citation>
    <scope>NUCLEOTIDE SEQUENCE</scope>
    <source>
        <strain evidence="1">H3</strain>
        <tissue evidence="1">Leaf</tissue>
    </source>
</reference>
<dbReference type="Gene3D" id="2.60.60.20">
    <property type="entry name" value="PLAT/LH2 domain"/>
    <property type="match status" value="1"/>
</dbReference>
<name>A0A9D4VCC4_ADICA</name>
<sequence>MLLMIWLQRCEYEIWPVKLTAVVPFSSTDATVDRNLPLPGLYQERNLSLPGFYKQRKFTNLDDPNGNDFEQGALDEFVRTEQEDCLTQLRTAQLVLTPAGDSPDWLLEYVNISTFDLGSEWSRETLVDDTLRPVRSRNYNRNGNPAEEIQSCALSF</sequence>
<evidence type="ECO:0000313" key="2">
    <source>
        <dbReference type="Proteomes" id="UP000886520"/>
    </source>
</evidence>
<dbReference type="AlphaFoldDB" id="A0A9D4VCC4"/>
<gene>
    <name evidence="1" type="ORF">GOP47_0002726</name>
</gene>
<dbReference type="Proteomes" id="UP000886520">
    <property type="component" value="Chromosome 3"/>
</dbReference>
<protein>
    <submittedName>
        <fullName evidence="1">Uncharacterized protein</fullName>
    </submittedName>
</protein>
<dbReference type="InterPro" id="IPR036392">
    <property type="entry name" value="PLAT/LH2_dom_sf"/>
</dbReference>
<evidence type="ECO:0000313" key="1">
    <source>
        <dbReference type="EMBL" id="KAI5082983.1"/>
    </source>
</evidence>
<proteinExistence type="predicted"/>